<dbReference type="EMBL" id="KN832870">
    <property type="protein sequence ID" value="KIN06951.1"/>
    <property type="molecule type" value="Genomic_DNA"/>
</dbReference>
<name>A0A0C3HFF7_OIDMZ</name>
<dbReference type="Proteomes" id="UP000054321">
    <property type="component" value="Unassembled WGS sequence"/>
</dbReference>
<reference evidence="1 2" key="1">
    <citation type="submission" date="2014-04" db="EMBL/GenBank/DDBJ databases">
        <authorList>
            <consortium name="DOE Joint Genome Institute"/>
            <person name="Kuo A."/>
            <person name="Martino E."/>
            <person name="Perotto S."/>
            <person name="Kohler A."/>
            <person name="Nagy L.G."/>
            <person name="Floudas D."/>
            <person name="Copeland A."/>
            <person name="Barry K.W."/>
            <person name="Cichocki N."/>
            <person name="Veneault-Fourrey C."/>
            <person name="LaButti K."/>
            <person name="Lindquist E.A."/>
            <person name="Lipzen A."/>
            <person name="Lundell T."/>
            <person name="Morin E."/>
            <person name="Murat C."/>
            <person name="Sun H."/>
            <person name="Tunlid A."/>
            <person name="Henrissat B."/>
            <person name="Grigoriev I.V."/>
            <person name="Hibbett D.S."/>
            <person name="Martin F."/>
            <person name="Nordberg H.P."/>
            <person name="Cantor M.N."/>
            <person name="Hua S.X."/>
        </authorList>
    </citation>
    <scope>NUCLEOTIDE SEQUENCE [LARGE SCALE GENOMIC DNA]</scope>
    <source>
        <strain evidence="1 2">Zn</strain>
    </source>
</reference>
<keyword evidence="2" id="KW-1185">Reference proteome</keyword>
<dbReference type="HOGENOM" id="CLU_1540503_0_0_1"/>
<evidence type="ECO:0000313" key="2">
    <source>
        <dbReference type="Proteomes" id="UP000054321"/>
    </source>
</evidence>
<reference evidence="2" key="2">
    <citation type="submission" date="2015-01" db="EMBL/GenBank/DDBJ databases">
        <title>Evolutionary Origins and Diversification of the Mycorrhizal Mutualists.</title>
        <authorList>
            <consortium name="DOE Joint Genome Institute"/>
            <consortium name="Mycorrhizal Genomics Consortium"/>
            <person name="Kohler A."/>
            <person name="Kuo A."/>
            <person name="Nagy L.G."/>
            <person name="Floudas D."/>
            <person name="Copeland A."/>
            <person name="Barry K.W."/>
            <person name="Cichocki N."/>
            <person name="Veneault-Fourrey C."/>
            <person name="LaButti K."/>
            <person name="Lindquist E.A."/>
            <person name="Lipzen A."/>
            <person name="Lundell T."/>
            <person name="Morin E."/>
            <person name="Murat C."/>
            <person name="Riley R."/>
            <person name="Ohm R."/>
            <person name="Sun H."/>
            <person name="Tunlid A."/>
            <person name="Henrissat B."/>
            <person name="Grigoriev I.V."/>
            <person name="Hibbett D.S."/>
            <person name="Martin F."/>
        </authorList>
    </citation>
    <scope>NUCLEOTIDE SEQUENCE [LARGE SCALE GENOMIC DNA]</scope>
    <source>
        <strain evidence="2">Zn</strain>
    </source>
</reference>
<dbReference type="AlphaFoldDB" id="A0A0C3HFF7"/>
<accession>A0A0C3HFF7</accession>
<proteinExistence type="predicted"/>
<dbReference type="OrthoDB" id="4712990at2759"/>
<gene>
    <name evidence="1" type="ORF">OIDMADRAFT_139689</name>
</gene>
<evidence type="ECO:0000313" key="1">
    <source>
        <dbReference type="EMBL" id="KIN06951.1"/>
    </source>
</evidence>
<organism evidence="1 2">
    <name type="scientific">Oidiodendron maius (strain Zn)</name>
    <dbReference type="NCBI Taxonomy" id="913774"/>
    <lineage>
        <taxon>Eukaryota</taxon>
        <taxon>Fungi</taxon>
        <taxon>Dikarya</taxon>
        <taxon>Ascomycota</taxon>
        <taxon>Pezizomycotina</taxon>
        <taxon>Leotiomycetes</taxon>
        <taxon>Leotiomycetes incertae sedis</taxon>
        <taxon>Myxotrichaceae</taxon>
        <taxon>Oidiodendron</taxon>
    </lineage>
</organism>
<sequence length="174" mass="19281">MTTLPVRKFSLPPAVKASSSCIYEHYPDSIANELFLHTLPINEKICGHYYDTHPMPRDTIKSQLGGLRPETSLFTSTIRSAQWQPQDDGGYCVIIPAVSLSGSDLKRALDSMFQGKYSVQLKKDKYRISLPFLEETSEFSVLDRGAQVHVPCMPMRAGGGNSVLCTTPLLSERG</sequence>
<dbReference type="InParanoid" id="A0A0C3HFF7"/>
<protein>
    <submittedName>
        <fullName evidence="1">Uncharacterized protein</fullName>
    </submittedName>
</protein>